<evidence type="ECO:0000256" key="1">
    <source>
        <dbReference type="SAM" id="MobiDB-lite"/>
    </source>
</evidence>
<reference evidence="3" key="1">
    <citation type="submission" date="2019-10" db="EMBL/GenBank/DDBJ databases">
        <title>Antimicrobial potential of Antarctic Bacteria.</title>
        <authorList>
            <person name="Benaud N."/>
            <person name="Edwards R.J."/>
            <person name="Ferrari B.C."/>
        </authorList>
    </citation>
    <scope>NUCLEOTIDE SEQUENCE [LARGE SCALE GENOMIC DNA]</scope>
    <source>
        <strain evidence="3">NBSH44</strain>
    </source>
</reference>
<evidence type="ECO:0000313" key="3">
    <source>
        <dbReference type="Proteomes" id="UP000515307"/>
    </source>
</evidence>
<dbReference type="Proteomes" id="UP000515307">
    <property type="component" value="Chromosome"/>
</dbReference>
<sequence>MDAINEDPKLRARLLAKTKSAKQHMDEHNWGNIENRSPEMQALIDKLENWP</sequence>
<name>A0A7G7BHW6_9ACTN</name>
<dbReference type="AlphaFoldDB" id="A0A7G7BHW6"/>
<keyword evidence="3" id="KW-1185">Reference proteome</keyword>
<accession>A0A7G7BHW6</accession>
<protein>
    <submittedName>
        <fullName evidence="2">Uncharacterized protein</fullName>
    </submittedName>
</protein>
<dbReference type="KEGG" id="sfiy:F0344_10155"/>
<dbReference type="EMBL" id="CP045702">
    <property type="protein sequence ID" value="QNE74931.1"/>
    <property type="molecule type" value="Genomic_DNA"/>
</dbReference>
<proteinExistence type="predicted"/>
<feature type="region of interest" description="Disordered" evidence="1">
    <location>
        <begin position="18"/>
        <end position="37"/>
    </location>
</feature>
<organism evidence="2 3">
    <name type="scientific">Streptomyces finlayi</name>
    <dbReference type="NCBI Taxonomy" id="67296"/>
    <lineage>
        <taxon>Bacteria</taxon>
        <taxon>Bacillati</taxon>
        <taxon>Actinomycetota</taxon>
        <taxon>Actinomycetes</taxon>
        <taxon>Kitasatosporales</taxon>
        <taxon>Streptomycetaceae</taxon>
        <taxon>Streptomyces</taxon>
    </lineage>
</organism>
<gene>
    <name evidence="2" type="ORF">F0344_10155</name>
</gene>
<evidence type="ECO:0000313" key="2">
    <source>
        <dbReference type="EMBL" id="QNE74931.1"/>
    </source>
</evidence>
<dbReference type="RefSeq" id="WP_185298470.1">
    <property type="nucleotide sequence ID" value="NZ_CP045702.1"/>
</dbReference>